<keyword evidence="3" id="KW-0949">S-adenosyl-L-methionine</keyword>
<evidence type="ECO:0000313" key="6">
    <source>
        <dbReference type="EMBL" id="TVS91158.1"/>
    </source>
</evidence>
<reference evidence="6 7" key="1">
    <citation type="submission" date="2019-07" db="EMBL/GenBank/DDBJ databases">
        <title>New Mycobacterium species.</title>
        <authorList>
            <person name="Tortoli E."/>
            <person name="Ghielmetti G."/>
            <person name="Friedel U."/>
            <person name="Trovato A."/>
        </authorList>
    </citation>
    <scope>NUCLEOTIDE SEQUENCE [LARGE SCALE GENOMIC DNA]</scope>
    <source>
        <strain evidence="6 7">16-83</strain>
    </source>
</reference>
<feature type="compositionally biased region" description="Low complexity" evidence="4">
    <location>
        <begin position="1"/>
        <end position="10"/>
    </location>
</feature>
<keyword evidence="1 6" id="KW-0489">Methyltransferase</keyword>
<dbReference type="EMBL" id="VMQU01000017">
    <property type="protein sequence ID" value="TVS91158.1"/>
    <property type="molecule type" value="Genomic_DNA"/>
</dbReference>
<dbReference type="GO" id="GO:0032259">
    <property type="term" value="P:methylation"/>
    <property type="evidence" value="ECO:0007669"/>
    <property type="project" value="UniProtKB-KW"/>
</dbReference>
<keyword evidence="7" id="KW-1185">Reference proteome</keyword>
<keyword evidence="2 6" id="KW-0808">Transferase</keyword>
<dbReference type="AlphaFoldDB" id="A0A557XYB9"/>
<organism evidence="6 7">
    <name type="scientific">Mycobacterium helveticum</name>
    <dbReference type="NCBI Taxonomy" id="2592811"/>
    <lineage>
        <taxon>Bacteria</taxon>
        <taxon>Bacillati</taxon>
        <taxon>Actinomycetota</taxon>
        <taxon>Actinomycetes</taxon>
        <taxon>Mycobacteriales</taxon>
        <taxon>Mycobacteriaceae</taxon>
        <taxon>Mycobacterium</taxon>
    </lineage>
</organism>
<dbReference type="CDD" id="cd02440">
    <property type="entry name" value="AdoMet_MTases"/>
    <property type="match status" value="1"/>
</dbReference>
<dbReference type="InterPro" id="IPR013216">
    <property type="entry name" value="Methyltransf_11"/>
</dbReference>
<accession>A0A557XYB9</accession>
<protein>
    <submittedName>
        <fullName evidence="6">Methyltransferase domain-containing protein</fullName>
    </submittedName>
</protein>
<evidence type="ECO:0000313" key="7">
    <source>
        <dbReference type="Proteomes" id="UP000320513"/>
    </source>
</evidence>
<proteinExistence type="predicted"/>
<dbReference type="PANTHER" id="PTHR43464">
    <property type="entry name" value="METHYLTRANSFERASE"/>
    <property type="match status" value="1"/>
</dbReference>
<evidence type="ECO:0000256" key="3">
    <source>
        <dbReference type="ARBA" id="ARBA00022691"/>
    </source>
</evidence>
<evidence type="ECO:0000256" key="1">
    <source>
        <dbReference type="ARBA" id="ARBA00022603"/>
    </source>
</evidence>
<name>A0A557XYB9_9MYCO</name>
<dbReference type="InterPro" id="IPR029063">
    <property type="entry name" value="SAM-dependent_MTases_sf"/>
</dbReference>
<dbReference type="Pfam" id="PF08241">
    <property type="entry name" value="Methyltransf_11"/>
    <property type="match status" value="1"/>
</dbReference>
<dbReference type="Proteomes" id="UP000320513">
    <property type="component" value="Unassembled WGS sequence"/>
</dbReference>
<evidence type="ECO:0000256" key="4">
    <source>
        <dbReference type="SAM" id="MobiDB-lite"/>
    </source>
</evidence>
<dbReference type="Gene3D" id="3.40.50.150">
    <property type="entry name" value="Vaccinia Virus protein VP39"/>
    <property type="match status" value="1"/>
</dbReference>
<dbReference type="GO" id="GO:0008757">
    <property type="term" value="F:S-adenosylmethionine-dependent methyltransferase activity"/>
    <property type="evidence" value="ECO:0007669"/>
    <property type="project" value="InterPro"/>
</dbReference>
<dbReference type="SUPFAM" id="SSF53335">
    <property type="entry name" value="S-adenosyl-L-methionine-dependent methyltransferases"/>
    <property type="match status" value="1"/>
</dbReference>
<dbReference type="PANTHER" id="PTHR43464:SF19">
    <property type="entry name" value="UBIQUINONE BIOSYNTHESIS O-METHYLTRANSFERASE, MITOCHONDRIAL"/>
    <property type="match status" value="1"/>
</dbReference>
<sequence length="432" mass="48833">MAPTSTTSSSCPAKCETGTRLRGDPKASRPRRGWHLAPDRLPRRVPCSPAQRACSPQRCGRPRGPPISPGAGASMAYRPLRAHYRPGRHVVNNCRRGARGARLWLSKDGAKELARALVWRTDKTVTPDLRRRFVALGPAELDRFRSHLRENWSTKDYWNSEIGREQLEAHTIGRLTYDRHEYVPWLNSLHRLDGARVFEIGCGTGSSLCALAEQGSDVVAIDVAPESVAVAKARLRLLRLGAQSLHAMNATEMDSHFDHQSFDFVIFFASLEHMTLEERLRSLRAAWKLLADNGILCIVEAPNRLWLFDDHTADLPFFHWLPDEMALEYFRQTPRYRASPFDTSAAGAGLELTRRGRGVSFHDIELALGPIGGLEFLADRHSFQIEHNALRRLRYRLSDTRRYAGLLRRQRPDLPIGLFLPYLDVAIRKGPA</sequence>
<comment type="caution">
    <text evidence="6">The sequence shown here is derived from an EMBL/GenBank/DDBJ whole genome shotgun (WGS) entry which is preliminary data.</text>
</comment>
<gene>
    <name evidence="6" type="ORF">FPZ47_06260</name>
</gene>
<evidence type="ECO:0000259" key="5">
    <source>
        <dbReference type="Pfam" id="PF08241"/>
    </source>
</evidence>
<feature type="region of interest" description="Disordered" evidence="4">
    <location>
        <begin position="1"/>
        <end position="72"/>
    </location>
</feature>
<feature type="domain" description="Methyltransferase type 11" evidence="5">
    <location>
        <begin position="199"/>
        <end position="298"/>
    </location>
</feature>
<evidence type="ECO:0000256" key="2">
    <source>
        <dbReference type="ARBA" id="ARBA00022679"/>
    </source>
</evidence>
<feature type="compositionally biased region" description="Basic and acidic residues" evidence="4">
    <location>
        <begin position="17"/>
        <end position="27"/>
    </location>
</feature>